<reference evidence="2" key="1">
    <citation type="submission" date="2024-01" db="EMBL/GenBank/DDBJ databases">
        <title>The genome sequence of Micromonospora mangrovi CCTCC AA 2012012.</title>
        <authorList>
            <person name="Gao J."/>
        </authorList>
    </citation>
    <scope>NUCLEOTIDE SEQUENCE</scope>
    <source>
        <strain evidence="2">CCTCC AA 2012012</strain>
    </source>
</reference>
<name>A0AAU7MGE7_9ACTN</name>
<dbReference type="Pfam" id="PF03358">
    <property type="entry name" value="FMN_red"/>
    <property type="match status" value="1"/>
</dbReference>
<reference evidence="3" key="2">
    <citation type="submission" date="2024-06" db="EMBL/GenBank/DDBJ databases">
        <title>Micromonospora mangrovi CCTCC AA 2012012 genome sequences.</title>
        <authorList>
            <person name="Gao J."/>
        </authorList>
    </citation>
    <scope>NUCLEOTIDE SEQUENCE</scope>
    <source>
        <strain evidence="3">CCTCC AA 2012012</strain>
    </source>
</reference>
<dbReference type="AlphaFoldDB" id="A0AAU7MGE7"/>
<dbReference type="EMBL" id="CP157762">
    <property type="protein sequence ID" value="XBP96641.1"/>
    <property type="molecule type" value="Genomic_DNA"/>
</dbReference>
<gene>
    <name evidence="3" type="ORF">ABUL08_09425</name>
    <name evidence="2" type="ORF">VK199_09380</name>
</gene>
<feature type="domain" description="NADPH-dependent FMN reductase-like" evidence="1">
    <location>
        <begin position="2"/>
        <end position="137"/>
    </location>
</feature>
<dbReference type="InterPro" id="IPR005025">
    <property type="entry name" value="FMN_Rdtase-like_dom"/>
</dbReference>
<dbReference type="PANTHER" id="PTHR30543">
    <property type="entry name" value="CHROMATE REDUCTASE"/>
    <property type="match status" value="1"/>
</dbReference>
<dbReference type="PANTHER" id="PTHR30543:SF21">
    <property type="entry name" value="NAD(P)H-DEPENDENT FMN REDUCTASE LOT6"/>
    <property type="match status" value="1"/>
</dbReference>
<dbReference type="InterPro" id="IPR029039">
    <property type="entry name" value="Flavoprotein-like_sf"/>
</dbReference>
<dbReference type="EMBL" id="CP159342">
    <property type="protein sequence ID" value="XCH77348.1"/>
    <property type="molecule type" value="Genomic_DNA"/>
</dbReference>
<accession>A0AAU7MGE7</accession>
<dbReference type="Gene3D" id="3.40.50.360">
    <property type="match status" value="1"/>
</dbReference>
<organism evidence="2">
    <name type="scientific">Micromonospora sp. CCTCC AA 2012012</name>
    <dbReference type="NCBI Taxonomy" id="3111921"/>
    <lineage>
        <taxon>Bacteria</taxon>
        <taxon>Bacillati</taxon>
        <taxon>Actinomycetota</taxon>
        <taxon>Actinomycetes</taxon>
        <taxon>Micromonosporales</taxon>
        <taxon>Micromonosporaceae</taxon>
        <taxon>Micromonospora</taxon>
    </lineage>
</organism>
<dbReference type="SUPFAM" id="SSF52218">
    <property type="entry name" value="Flavoproteins"/>
    <property type="match status" value="1"/>
</dbReference>
<dbReference type="InterPro" id="IPR050712">
    <property type="entry name" value="NAD(P)H-dep_reductase"/>
</dbReference>
<proteinExistence type="predicted"/>
<protein>
    <submittedName>
        <fullName evidence="2">NADPH-dependent FMN reductase</fullName>
        <ecNumber evidence="2">1.-.-.-</ecNumber>
    </submittedName>
</protein>
<dbReference type="EC" id="1.-.-.-" evidence="2"/>
<sequence>MVLVSGSTRDGSTNTALLRTMKACAPQDVTAELYGGLVDLPAFVPGGDEQRDHPAVADLRKQLARADAVVFSTPEYAGTLPGSFKNLLDLTVGTGELNRKPVAWVTVAHPGRGDGAQATLATVLRYVDADVITSACVRLPVSRDSVGPDGMVTDPVVIDGIAAIFRQIHAHLDAQAE</sequence>
<keyword evidence="2" id="KW-0560">Oxidoreductase</keyword>
<dbReference type="GO" id="GO:0016491">
    <property type="term" value="F:oxidoreductase activity"/>
    <property type="evidence" value="ECO:0007669"/>
    <property type="project" value="UniProtKB-KW"/>
</dbReference>
<dbReference type="GO" id="GO:0010181">
    <property type="term" value="F:FMN binding"/>
    <property type="evidence" value="ECO:0007669"/>
    <property type="project" value="TreeGrafter"/>
</dbReference>
<evidence type="ECO:0000313" key="3">
    <source>
        <dbReference type="EMBL" id="XCH77348.1"/>
    </source>
</evidence>
<evidence type="ECO:0000313" key="2">
    <source>
        <dbReference type="EMBL" id="XBP96641.1"/>
    </source>
</evidence>
<dbReference type="GO" id="GO:0005829">
    <property type="term" value="C:cytosol"/>
    <property type="evidence" value="ECO:0007669"/>
    <property type="project" value="TreeGrafter"/>
</dbReference>
<dbReference type="RefSeq" id="WP_350938566.1">
    <property type="nucleotide sequence ID" value="NZ_CP157762.1"/>
</dbReference>
<evidence type="ECO:0000259" key="1">
    <source>
        <dbReference type="Pfam" id="PF03358"/>
    </source>
</evidence>